<reference evidence="3" key="2">
    <citation type="submission" date="2023-05" db="EMBL/GenBank/DDBJ databases">
        <authorList>
            <consortium name="Lawrence Berkeley National Laboratory"/>
            <person name="Steindorff A."/>
            <person name="Hensen N."/>
            <person name="Bonometti L."/>
            <person name="Westerberg I."/>
            <person name="Brannstrom I.O."/>
            <person name="Guillou S."/>
            <person name="Cros-Aarteil S."/>
            <person name="Calhoun S."/>
            <person name="Haridas S."/>
            <person name="Kuo A."/>
            <person name="Mondo S."/>
            <person name="Pangilinan J."/>
            <person name="Riley R."/>
            <person name="Labutti K."/>
            <person name="Andreopoulos B."/>
            <person name="Lipzen A."/>
            <person name="Chen C."/>
            <person name="Yanf M."/>
            <person name="Daum C."/>
            <person name="Ng V."/>
            <person name="Clum A."/>
            <person name="Ohm R."/>
            <person name="Martin F."/>
            <person name="Silar P."/>
            <person name="Natvig D."/>
            <person name="Lalanne C."/>
            <person name="Gautier V."/>
            <person name="Ament-Velasquez S.L."/>
            <person name="Kruys A."/>
            <person name="Hutchinson M.I."/>
            <person name="Powell A.J."/>
            <person name="Barry K."/>
            <person name="Miller A.N."/>
            <person name="Grigoriev I.V."/>
            <person name="Debuchy R."/>
            <person name="Gladieux P."/>
            <person name="Thoren M.H."/>
            <person name="Johannesson H."/>
        </authorList>
    </citation>
    <scope>NUCLEOTIDE SEQUENCE</scope>
    <source>
        <strain evidence="3">PSN309</strain>
    </source>
</reference>
<evidence type="ECO:0000313" key="4">
    <source>
        <dbReference type="Proteomes" id="UP001302126"/>
    </source>
</evidence>
<evidence type="ECO:0000256" key="1">
    <source>
        <dbReference type="SAM" id="MobiDB-lite"/>
    </source>
</evidence>
<protein>
    <submittedName>
        <fullName evidence="3">Uncharacterized protein</fullName>
    </submittedName>
</protein>
<evidence type="ECO:0000313" key="3">
    <source>
        <dbReference type="EMBL" id="KAK4187574.1"/>
    </source>
</evidence>
<accession>A0AAN6WT30</accession>
<dbReference type="AlphaFoldDB" id="A0AAN6WT30"/>
<feature type="region of interest" description="Disordered" evidence="1">
    <location>
        <begin position="165"/>
        <end position="278"/>
    </location>
</feature>
<keyword evidence="2" id="KW-0812">Transmembrane</keyword>
<dbReference type="Proteomes" id="UP001302126">
    <property type="component" value="Unassembled WGS sequence"/>
</dbReference>
<keyword evidence="2" id="KW-1133">Transmembrane helix</keyword>
<dbReference type="EMBL" id="MU864400">
    <property type="protein sequence ID" value="KAK4187574.1"/>
    <property type="molecule type" value="Genomic_DNA"/>
</dbReference>
<reference evidence="3" key="1">
    <citation type="journal article" date="2023" name="Mol. Phylogenet. Evol.">
        <title>Genome-scale phylogeny and comparative genomics of the fungal order Sordariales.</title>
        <authorList>
            <person name="Hensen N."/>
            <person name="Bonometti L."/>
            <person name="Westerberg I."/>
            <person name="Brannstrom I.O."/>
            <person name="Guillou S."/>
            <person name="Cros-Aarteil S."/>
            <person name="Calhoun S."/>
            <person name="Haridas S."/>
            <person name="Kuo A."/>
            <person name="Mondo S."/>
            <person name="Pangilinan J."/>
            <person name="Riley R."/>
            <person name="LaButti K."/>
            <person name="Andreopoulos B."/>
            <person name="Lipzen A."/>
            <person name="Chen C."/>
            <person name="Yan M."/>
            <person name="Daum C."/>
            <person name="Ng V."/>
            <person name="Clum A."/>
            <person name="Steindorff A."/>
            <person name="Ohm R.A."/>
            <person name="Martin F."/>
            <person name="Silar P."/>
            <person name="Natvig D.O."/>
            <person name="Lalanne C."/>
            <person name="Gautier V."/>
            <person name="Ament-Velasquez S.L."/>
            <person name="Kruys A."/>
            <person name="Hutchinson M.I."/>
            <person name="Powell A.J."/>
            <person name="Barry K."/>
            <person name="Miller A.N."/>
            <person name="Grigoriev I.V."/>
            <person name="Debuchy R."/>
            <person name="Gladieux P."/>
            <person name="Hiltunen Thoren M."/>
            <person name="Johannesson H."/>
        </authorList>
    </citation>
    <scope>NUCLEOTIDE SEQUENCE</scope>
    <source>
        <strain evidence="3">PSN309</strain>
    </source>
</reference>
<feature type="compositionally biased region" description="Low complexity" evidence="1">
    <location>
        <begin position="184"/>
        <end position="196"/>
    </location>
</feature>
<feature type="transmembrane region" description="Helical" evidence="2">
    <location>
        <begin position="12"/>
        <end position="42"/>
    </location>
</feature>
<organism evidence="3 4">
    <name type="scientific">Podospora australis</name>
    <dbReference type="NCBI Taxonomy" id="1536484"/>
    <lineage>
        <taxon>Eukaryota</taxon>
        <taxon>Fungi</taxon>
        <taxon>Dikarya</taxon>
        <taxon>Ascomycota</taxon>
        <taxon>Pezizomycotina</taxon>
        <taxon>Sordariomycetes</taxon>
        <taxon>Sordariomycetidae</taxon>
        <taxon>Sordariales</taxon>
        <taxon>Podosporaceae</taxon>
        <taxon>Podospora</taxon>
    </lineage>
</organism>
<feature type="compositionally biased region" description="Polar residues" evidence="1">
    <location>
        <begin position="204"/>
        <end position="226"/>
    </location>
</feature>
<feature type="transmembrane region" description="Helical" evidence="2">
    <location>
        <begin position="62"/>
        <end position="92"/>
    </location>
</feature>
<keyword evidence="2" id="KW-0472">Membrane</keyword>
<proteinExistence type="predicted"/>
<feature type="compositionally biased region" description="Polar residues" evidence="1">
    <location>
        <begin position="240"/>
        <end position="278"/>
    </location>
</feature>
<name>A0AAN6WT30_9PEZI</name>
<sequence length="278" mass="29723">MNTFFKWNLTILLLPLRIVVLVIDLIVFLDFLLLIFPAFALVPVKVYFFDTPSYNKTAFRTTLAVLATIIAAPIFAAAVIIIIPILIVSFFLQVIYSELGGKYLHPPKIETSEASSDSGSNDAGALSLSYLLRPSPSRPTPSFAEMAPRLRELYASVGGLIAEMDGTLGTGSGQTANVGGDGPEQQQQQQQQEQVQALDEKNQQHGQETNDPVQTQEAESLQQLSVPNVRGEISDKQDSSKPPASTTALSVGGTTLSETGATAGTITPSNTGVPDTTI</sequence>
<keyword evidence="4" id="KW-1185">Reference proteome</keyword>
<comment type="caution">
    <text evidence="3">The sequence shown here is derived from an EMBL/GenBank/DDBJ whole genome shotgun (WGS) entry which is preliminary data.</text>
</comment>
<evidence type="ECO:0000256" key="2">
    <source>
        <dbReference type="SAM" id="Phobius"/>
    </source>
</evidence>
<gene>
    <name evidence="3" type="ORF">QBC35DRAFT_452112</name>
</gene>